<evidence type="ECO:0000256" key="1">
    <source>
        <dbReference type="SAM" id="MobiDB-lite"/>
    </source>
</evidence>
<feature type="transmembrane region" description="Helical" evidence="2">
    <location>
        <begin position="218"/>
        <end position="235"/>
    </location>
</feature>
<protein>
    <submittedName>
        <fullName evidence="5">DUF2914 domain-containing protein</fullName>
    </submittedName>
</protein>
<feature type="transmembrane region" description="Helical" evidence="2">
    <location>
        <begin position="60"/>
        <end position="77"/>
    </location>
</feature>
<proteinExistence type="predicted"/>
<keyword evidence="2" id="KW-0472">Membrane</keyword>
<feature type="transmembrane region" description="Helical" evidence="2">
    <location>
        <begin position="36"/>
        <end position="54"/>
    </location>
</feature>
<keyword evidence="6" id="KW-1185">Reference proteome</keyword>
<keyword evidence="2" id="KW-1133">Transmembrane helix</keyword>
<evidence type="ECO:0000313" key="6">
    <source>
        <dbReference type="Proteomes" id="UP000321272"/>
    </source>
</evidence>
<evidence type="ECO:0000259" key="4">
    <source>
        <dbReference type="Pfam" id="PF19346"/>
    </source>
</evidence>
<feature type="transmembrane region" description="Helical" evidence="2">
    <location>
        <begin position="125"/>
        <end position="145"/>
    </location>
</feature>
<dbReference type="Proteomes" id="UP000321272">
    <property type="component" value="Chromosome"/>
</dbReference>
<gene>
    <name evidence="5" type="ORF">FGL86_15695</name>
</gene>
<feature type="transmembrane region" description="Helical" evidence="2">
    <location>
        <begin position="185"/>
        <end position="206"/>
    </location>
</feature>
<keyword evidence="2" id="KW-0812">Transmembrane</keyword>
<reference evidence="5 6" key="1">
    <citation type="submission" date="2019-06" db="EMBL/GenBank/DDBJ databases">
        <title>Genome analyses of bacteria isolated from kimchi.</title>
        <authorList>
            <person name="Lee S."/>
            <person name="Ahn S."/>
            <person name="Roh S."/>
        </authorList>
    </citation>
    <scope>NUCLEOTIDE SEQUENCE [LARGE SCALE GENOMIC DNA]</scope>
    <source>
        <strain evidence="5 6">CBA4606</strain>
    </source>
</reference>
<feature type="region of interest" description="Disordered" evidence="1">
    <location>
        <begin position="387"/>
        <end position="425"/>
    </location>
</feature>
<dbReference type="KEGG" id="paur:FGL86_15695"/>
<dbReference type="EMBL" id="CP042382">
    <property type="protein sequence ID" value="QEA40378.1"/>
    <property type="molecule type" value="Genomic_DNA"/>
</dbReference>
<dbReference type="InterPro" id="IPR045968">
    <property type="entry name" value="DUF5924"/>
</dbReference>
<sequence>MPAPSKRLLPDTSPASSRLQRLQGAARKIVVRLRPYAWIWPPIAFGAGVASFFLVERQQWLGAVLALGMLLAWVLLLSENLISRLLRKRGLNVSPQGATAFIAQMIHQETLFFCLPFLLATTVWSSGQAIFTLLITAMALLSILDPFYYRLAQRHRWLYFAFHAQCVFVVVLVTLPIMLKLTTDQSLIVALLVMTVFAIPSLFRLLKPGSLLRWTGMLGLLVALAGAAWVGRAWVPPASLWLTGSALSPAFDIQARSPFGSMALTDKQVSQNGLFAYTAIRAPRGLHETIYHEWYQEGELVDRIPLMIRGGREEGYRAWTHKRNFPESPAGNWRIEVVTPLGQRLGVMRFHVSDAASGAARADGRIRSPGGIPGLDLRRLIAGQRAVPEQKSVPLSETAKGIEPEIEVTEDHAGKQQSRNPTSGK</sequence>
<evidence type="ECO:0000256" key="2">
    <source>
        <dbReference type="SAM" id="Phobius"/>
    </source>
</evidence>
<feature type="transmembrane region" description="Helical" evidence="2">
    <location>
        <begin position="157"/>
        <end position="179"/>
    </location>
</feature>
<evidence type="ECO:0000313" key="5">
    <source>
        <dbReference type="EMBL" id="QEA40378.1"/>
    </source>
</evidence>
<dbReference type="InterPro" id="IPR022606">
    <property type="entry name" value="DUF2914"/>
</dbReference>
<dbReference type="Pfam" id="PF19346">
    <property type="entry name" value="DUF5924"/>
    <property type="match status" value="1"/>
</dbReference>
<dbReference type="OrthoDB" id="6934181at2"/>
<feature type="domain" description="DUF2914" evidence="3">
    <location>
        <begin position="288"/>
        <end position="352"/>
    </location>
</feature>
<dbReference type="RefSeq" id="WP_147185646.1">
    <property type="nucleotide sequence ID" value="NZ_CP042382.1"/>
</dbReference>
<organism evidence="5 6">
    <name type="scientific">Pistricoccus aurantiacus</name>
    <dbReference type="NCBI Taxonomy" id="1883414"/>
    <lineage>
        <taxon>Bacteria</taxon>
        <taxon>Pseudomonadati</taxon>
        <taxon>Pseudomonadota</taxon>
        <taxon>Gammaproteobacteria</taxon>
        <taxon>Oceanospirillales</taxon>
        <taxon>Halomonadaceae</taxon>
        <taxon>Pistricoccus</taxon>
    </lineage>
</organism>
<evidence type="ECO:0000259" key="3">
    <source>
        <dbReference type="Pfam" id="PF11141"/>
    </source>
</evidence>
<feature type="compositionally biased region" description="Polar residues" evidence="1">
    <location>
        <begin position="415"/>
        <end position="425"/>
    </location>
</feature>
<dbReference type="AlphaFoldDB" id="A0A5B8SZZ9"/>
<feature type="domain" description="DUF5924" evidence="4">
    <location>
        <begin position="21"/>
        <end position="276"/>
    </location>
</feature>
<name>A0A5B8SZZ9_9GAMM</name>
<accession>A0A5B8SZZ9</accession>
<dbReference type="Pfam" id="PF11141">
    <property type="entry name" value="DUF2914"/>
    <property type="match status" value="1"/>
</dbReference>